<dbReference type="GeneID" id="17308734"/>
<dbReference type="PROSITE" id="PS50106">
    <property type="entry name" value="PDZ"/>
    <property type="match status" value="1"/>
</dbReference>
<dbReference type="InterPro" id="IPR036034">
    <property type="entry name" value="PDZ_sf"/>
</dbReference>
<dbReference type="RefSeq" id="XP_005839232.1">
    <property type="nucleotide sequence ID" value="XM_005839175.1"/>
</dbReference>
<organism evidence="2">
    <name type="scientific">Guillardia theta (strain CCMP2712)</name>
    <name type="common">Cryptophyte</name>
    <dbReference type="NCBI Taxonomy" id="905079"/>
    <lineage>
        <taxon>Eukaryota</taxon>
        <taxon>Cryptophyceae</taxon>
        <taxon>Pyrenomonadales</taxon>
        <taxon>Geminigeraceae</taxon>
        <taxon>Guillardia</taxon>
    </lineage>
</organism>
<feature type="domain" description="PDZ" evidence="1">
    <location>
        <begin position="103"/>
        <end position="160"/>
    </location>
</feature>
<evidence type="ECO:0000313" key="3">
    <source>
        <dbReference type="EnsemblProtists" id="EKX52252"/>
    </source>
</evidence>
<gene>
    <name evidence="2" type="ORF">GUITHDRAFT_102153</name>
</gene>
<evidence type="ECO:0000259" key="1">
    <source>
        <dbReference type="PROSITE" id="PS50106"/>
    </source>
</evidence>
<dbReference type="HOGENOM" id="CLU_1351143_0_0_1"/>
<reference evidence="3" key="3">
    <citation type="submission" date="2016-03" db="UniProtKB">
        <authorList>
            <consortium name="EnsemblProtists"/>
        </authorList>
    </citation>
    <scope>IDENTIFICATION</scope>
</reference>
<dbReference type="AlphaFoldDB" id="L1JV39"/>
<dbReference type="Gene3D" id="2.30.42.10">
    <property type="match status" value="1"/>
</dbReference>
<dbReference type="InterPro" id="IPR001478">
    <property type="entry name" value="PDZ"/>
</dbReference>
<name>L1JV39_GUITC</name>
<dbReference type="EMBL" id="JH992973">
    <property type="protein sequence ID" value="EKX52252.1"/>
    <property type="molecule type" value="Genomic_DNA"/>
</dbReference>
<dbReference type="EnsemblProtists" id="EKX52252">
    <property type="protein sequence ID" value="EKX52252"/>
    <property type="gene ID" value="GUITHDRAFT_102153"/>
</dbReference>
<reference evidence="4" key="2">
    <citation type="submission" date="2012-11" db="EMBL/GenBank/DDBJ databases">
        <authorList>
            <person name="Kuo A."/>
            <person name="Curtis B.A."/>
            <person name="Tanifuji G."/>
            <person name="Burki F."/>
            <person name="Gruber A."/>
            <person name="Irimia M."/>
            <person name="Maruyama S."/>
            <person name="Arias M.C."/>
            <person name="Ball S.G."/>
            <person name="Gile G.H."/>
            <person name="Hirakawa Y."/>
            <person name="Hopkins J.F."/>
            <person name="Rensing S.A."/>
            <person name="Schmutz J."/>
            <person name="Symeonidi A."/>
            <person name="Elias M."/>
            <person name="Eveleigh R.J."/>
            <person name="Herman E.K."/>
            <person name="Klute M.J."/>
            <person name="Nakayama T."/>
            <person name="Obornik M."/>
            <person name="Reyes-Prieto A."/>
            <person name="Armbrust E.V."/>
            <person name="Aves S.J."/>
            <person name="Beiko R.G."/>
            <person name="Coutinho P."/>
            <person name="Dacks J.B."/>
            <person name="Durnford D.G."/>
            <person name="Fast N.M."/>
            <person name="Green B.R."/>
            <person name="Grisdale C."/>
            <person name="Hempe F."/>
            <person name="Henrissat B."/>
            <person name="Hoppner M.P."/>
            <person name="Ishida K.-I."/>
            <person name="Kim E."/>
            <person name="Koreny L."/>
            <person name="Kroth P.G."/>
            <person name="Liu Y."/>
            <person name="Malik S.-B."/>
            <person name="Maier U.G."/>
            <person name="McRose D."/>
            <person name="Mock T."/>
            <person name="Neilson J.A."/>
            <person name="Onodera N.T."/>
            <person name="Poole A.M."/>
            <person name="Pritham E.J."/>
            <person name="Richards T.A."/>
            <person name="Rocap G."/>
            <person name="Roy S.W."/>
            <person name="Sarai C."/>
            <person name="Schaack S."/>
            <person name="Shirato S."/>
            <person name="Slamovits C.H."/>
            <person name="Spencer D.F."/>
            <person name="Suzuki S."/>
            <person name="Worden A.Z."/>
            <person name="Zauner S."/>
            <person name="Barry K."/>
            <person name="Bell C."/>
            <person name="Bharti A.K."/>
            <person name="Crow J.A."/>
            <person name="Grimwood J."/>
            <person name="Kramer R."/>
            <person name="Lindquist E."/>
            <person name="Lucas S."/>
            <person name="Salamov A."/>
            <person name="McFadden G.I."/>
            <person name="Lane C.E."/>
            <person name="Keeling P.J."/>
            <person name="Gray M.W."/>
            <person name="Grigoriev I.V."/>
            <person name="Archibald J.M."/>
        </authorList>
    </citation>
    <scope>NUCLEOTIDE SEQUENCE</scope>
    <source>
        <strain evidence="4">CCMP2712</strain>
    </source>
</reference>
<dbReference type="PaxDb" id="55529-EKX52252"/>
<sequence length="203" mass="22379">MSGAWHINGWDAPKIMKGRRMLVDGRTLQEEGICDRCILSPVYDSHMYSVPVLDPDFYGDMFMMQDESCKPPCETIDSGLQHLQQGLSSFWTAACDLAQQARVGISVRQEEDLSFVVDGIAPGSNADTSSLLQLGDRIEQVEDTPCIQTDGLTEDDLKRLREHVKNANEANLDDHDEECIRTAGGAASLCPATFVVLTCDPQI</sequence>
<evidence type="ECO:0000313" key="4">
    <source>
        <dbReference type="Proteomes" id="UP000011087"/>
    </source>
</evidence>
<keyword evidence="4" id="KW-1185">Reference proteome</keyword>
<evidence type="ECO:0000313" key="2">
    <source>
        <dbReference type="EMBL" id="EKX52252.1"/>
    </source>
</evidence>
<protein>
    <recommendedName>
        <fullName evidence="1">PDZ domain-containing protein</fullName>
    </recommendedName>
</protein>
<reference evidence="2 4" key="1">
    <citation type="journal article" date="2012" name="Nature">
        <title>Algal genomes reveal evolutionary mosaicism and the fate of nucleomorphs.</title>
        <authorList>
            <consortium name="DOE Joint Genome Institute"/>
            <person name="Curtis B.A."/>
            <person name="Tanifuji G."/>
            <person name="Burki F."/>
            <person name="Gruber A."/>
            <person name="Irimia M."/>
            <person name="Maruyama S."/>
            <person name="Arias M.C."/>
            <person name="Ball S.G."/>
            <person name="Gile G.H."/>
            <person name="Hirakawa Y."/>
            <person name="Hopkins J.F."/>
            <person name="Kuo A."/>
            <person name="Rensing S.A."/>
            <person name="Schmutz J."/>
            <person name="Symeonidi A."/>
            <person name="Elias M."/>
            <person name="Eveleigh R.J."/>
            <person name="Herman E.K."/>
            <person name="Klute M.J."/>
            <person name="Nakayama T."/>
            <person name="Obornik M."/>
            <person name="Reyes-Prieto A."/>
            <person name="Armbrust E.V."/>
            <person name="Aves S.J."/>
            <person name="Beiko R.G."/>
            <person name="Coutinho P."/>
            <person name="Dacks J.B."/>
            <person name="Durnford D.G."/>
            <person name="Fast N.M."/>
            <person name="Green B.R."/>
            <person name="Grisdale C.J."/>
            <person name="Hempel F."/>
            <person name="Henrissat B."/>
            <person name="Hoppner M.P."/>
            <person name="Ishida K."/>
            <person name="Kim E."/>
            <person name="Koreny L."/>
            <person name="Kroth P.G."/>
            <person name="Liu Y."/>
            <person name="Malik S.B."/>
            <person name="Maier U.G."/>
            <person name="McRose D."/>
            <person name="Mock T."/>
            <person name="Neilson J.A."/>
            <person name="Onodera N.T."/>
            <person name="Poole A.M."/>
            <person name="Pritham E.J."/>
            <person name="Richards T.A."/>
            <person name="Rocap G."/>
            <person name="Roy S.W."/>
            <person name="Sarai C."/>
            <person name="Schaack S."/>
            <person name="Shirato S."/>
            <person name="Slamovits C.H."/>
            <person name="Spencer D.F."/>
            <person name="Suzuki S."/>
            <person name="Worden A.Z."/>
            <person name="Zauner S."/>
            <person name="Barry K."/>
            <person name="Bell C."/>
            <person name="Bharti A.K."/>
            <person name="Crow J.A."/>
            <person name="Grimwood J."/>
            <person name="Kramer R."/>
            <person name="Lindquist E."/>
            <person name="Lucas S."/>
            <person name="Salamov A."/>
            <person name="McFadden G.I."/>
            <person name="Lane C.E."/>
            <person name="Keeling P.J."/>
            <person name="Gray M.W."/>
            <person name="Grigoriev I.V."/>
            <person name="Archibald J.M."/>
        </authorList>
    </citation>
    <scope>NUCLEOTIDE SEQUENCE</scope>
    <source>
        <strain evidence="2 4">CCMP2712</strain>
    </source>
</reference>
<dbReference type="KEGG" id="gtt:GUITHDRAFT_102153"/>
<dbReference type="SUPFAM" id="SSF50156">
    <property type="entry name" value="PDZ domain-like"/>
    <property type="match status" value="1"/>
</dbReference>
<proteinExistence type="predicted"/>
<accession>L1JV39</accession>
<dbReference type="Proteomes" id="UP000011087">
    <property type="component" value="Unassembled WGS sequence"/>
</dbReference>